<dbReference type="Proteomes" id="UP000255505">
    <property type="component" value="Plasmid III"/>
</dbReference>
<reference evidence="1 2" key="1">
    <citation type="submission" date="2018-01" db="EMBL/GenBank/DDBJ databases">
        <authorList>
            <person name="Gaut B.S."/>
            <person name="Morton B.R."/>
            <person name="Clegg M.T."/>
            <person name="Duvall M.R."/>
        </authorList>
    </citation>
    <scope>NUCLEOTIDE SEQUENCE [LARGE SCALE GENOMIC DNA]</scope>
    <source>
        <strain evidence="1">Cupriavidus taiwanensis LMG 19425</strain>
        <plasmid evidence="2">Plasmid iii</plasmid>
    </source>
</reference>
<evidence type="ECO:0000313" key="1">
    <source>
        <dbReference type="EMBL" id="SPK77120.1"/>
    </source>
</evidence>
<accession>A0A375ISR0</accession>
<name>A0A375ISR0_9BURK</name>
<proteinExistence type="predicted"/>
<organism evidence="1 2">
    <name type="scientific">Cupriavidus taiwanensis</name>
    <dbReference type="NCBI Taxonomy" id="164546"/>
    <lineage>
        <taxon>Bacteria</taxon>
        <taxon>Pseudomonadati</taxon>
        <taxon>Pseudomonadota</taxon>
        <taxon>Betaproteobacteria</taxon>
        <taxon>Burkholderiales</taxon>
        <taxon>Burkholderiaceae</taxon>
        <taxon>Cupriavidus</taxon>
    </lineage>
</organism>
<protein>
    <submittedName>
        <fullName evidence="1">Uncharacterized protein</fullName>
    </submittedName>
</protein>
<geneLocation type="plasmid" evidence="1">
    <name>III</name>
</geneLocation>
<keyword evidence="1" id="KW-0614">Plasmid</keyword>
<gene>
    <name evidence="1" type="ORF">CT19425_P20092</name>
</gene>
<evidence type="ECO:0000313" key="2">
    <source>
        <dbReference type="Proteomes" id="UP000255505"/>
    </source>
</evidence>
<dbReference type="AlphaFoldDB" id="A0A375ISR0"/>
<dbReference type="EMBL" id="LT991978">
    <property type="protein sequence ID" value="SPK77120.1"/>
    <property type="molecule type" value="Genomic_DNA"/>
</dbReference>
<sequence length="337" mass="36685">MSKVQPGHANCACPGGYALRLAAILLLQLHQQRRARHQVKAGLQPDQPAGAVQALQHTIHRRDRVLLALAYPCHLRRRIDLFGQHGVVAPLRVPGHELVQCQALMNRSHARRAAAQRQQRFRHALEALELGAVGGRQRLGIAAALRQAHRFAAQVFPAANAAALQEDRGAAVAVIGGRHMVQQRGALRRQQHAGNQQVNLALLEELHAVGRQHRHQLGLYRQFAGNLAREFGVEADGLAGARIDGTESAVAIDDHADGDLAALPDAIEGGVRLGRWHRAAECERQHGERHAAPGSGSFFHQEAVQEWVGGRSLASWYRQSPRCVSAGTRLQMTSPAA</sequence>